<comment type="caution">
    <text evidence="1">The sequence shown here is derived from an EMBL/GenBank/DDBJ whole genome shotgun (WGS) entry which is preliminary data.</text>
</comment>
<gene>
    <name evidence="1" type="ORF">PVAP13_5KG406007</name>
</gene>
<protein>
    <submittedName>
        <fullName evidence="1">Uncharacterized protein</fullName>
    </submittedName>
</protein>
<keyword evidence="2" id="KW-1185">Reference proteome</keyword>
<proteinExistence type="predicted"/>
<dbReference type="EMBL" id="CM029045">
    <property type="protein sequence ID" value="KAG2598620.1"/>
    <property type="molecule type" value="Genomic_DNA"/>
</dbReference>
<accession>A0A8T0SJG4</accession>
<evidence type="ECO:0000313" key="1">
    <source>
        <dbReference type="EMBL" id="KAG2598620.1"/>
    </source>
</evidence>
<dbReference type="Proteomes" id="UP000823388">
    <property type="component" value="Chromosome 5K"/>
</dbReference>
<sequence>MVPEPDLPQRRRLPVRGTRRKIALGQGFNGSRHALYWMERPCVDQMTWLTLSWSKSSHDGIVCGTPFECYNCNLFVGWWNYFSSCWERDQRRKIHTMENLKIIISSDC</sequence>
<reference evidence="1" key="1">
    <citation type="submission" date="2020-05" db="EMBL/GenBank/DDBJ databases">
        <title>WGS assembly of Panicum virgatum.</title>
        <authorList>
            <person name="Lovell J.T."/>
            <person name="Jenkins J."/>
            <person name="Shu S."/>
            <person name="Juenger T.E."/>
            <person name="Schmutz J."/>
        </authorList>
    </citation>
    <scope>NUCLEOTIDE SEQUENCE</scope>
    <source>
        <strain evidence="1">AP13</strain>
    </source>
</reference>
<evidence type="ECO:0000313" key="2">
    <source>
        <dbReference type="Proteomes" id="UP000823388"/>
    </source>
</evidence>
<dbReference type="AlphaFoldDB" id="A0A8T0SJG4"/>
<name>A0A8T0SJG4_PANVG</name>
<organism evidence="1 2">
    <name type="scientific">Panicum virgatum</name>
    <name type="common">Blackwell switchgrass</name>
    <dbReference type="NCBI Taxonomy" id="38727"/>
    <lineage>
        <taxon>Eukaryota</taxon>
        <taxon>Viridiplantae</taxon>
        <taxon>Streptophyta</taxon>
        <taxon>Embryophyta</taxon>
        <taxon>Tracheophyta</taxon>
        <taxon>Spermatophyta</taxon>
        <taxon>Magnoliopsida</taxon>
        <taxon>Liliopsida</taxon>
        <taxon>Poales</taxon>
        <taxon>Poaceae</taxon>
        <taxon>PACMAD clade</taxon>
        <taxon>Panicoideae</taxon>
        <taxon>Panicodae</taxon>
        <taxon>Paniceae</taxon>
        <taxon>Panicinae</taxon>
        <taxon>Panicum</taxon>
        <taxon>Panicum sect. Hiantes</taxon>
    </lineage>
</organism>